<keyword evidence="2" id="KW-1185">Reference proteome</keyword>
<name>A0ABW5KS41_9FLAO</name>
<dbReference type="RefSeq" id="WP_376891144.1">
    <property type="nucleotide sequence ID" value="NZ_JBHULS010000001.1"/>
</dbReference>
<dbReference type="InterPro" id="IPR046733">
    <property type="entry name" value="DUF6625"/>
</dbReference>
<gene>
    <name evidence="1" type="ORF">ACFSQP_01060</name>
</gene>
<dbReference type="Proteomes" id="UP001597472">
    <property type="component" value="Unassembled WGS sequence"/>
</dbReference>
<sequence length="312" mass="37452">MKTILLIIPYFGKWPIWFDAYLVSVAANPSVNWLCPTDCDIPEKHPENIRFLPTTLAVLNKHINTVVDTQVPLSPRKLCDLKPAYADIFADEIKEYDFWGFCDMDIIWGDIRKFITDGMLKDYDIISSRKENISGHFNIFRNTKLINTLYKQLPNYKGRFEIPEFQWTDEIVLSNFIKYDPAFKALNLRVYWSRVLCNQENGMDSHQEYYLDRWLWRDGQMLNTKSQEEIMYLHFINWKRTLSHSEIDYLGAMKPFYISYTRMHYKPHSSLIIRFNSLNNVFNGYRVREKRRHNKNKFKSLMKRVKRKLKLD</sequence>
<proteinExistence type="predicted"/>
<protein>
    <submittedName>
        <fullName evidence="1">DUF6625 family protein</fullName>
    </submittedName>
</protein>
<evidence type="ECO:0000313" key="1">
    <source>
        <dbReference type="EMBL" id="MFD2550392.1"/>
    </source>
</evidence>
<organism evidence="1 2">
    <name type="scientific">Bizionia sediminis</name>
    <dbReference type="NCBI Taxonomy" id="1737064"/>
    <lineage>
        <taxon>Bacteria</taxon>
        <taxon>Pseudomonadati</taxon>
        <taxon>Bacteroidota</taxon>
        <taxon>Flavobacteriia</taxon>
        <taxon>Flavobacteriales</taxon>
        <taxon>Flavobacteriaceae</taxon>
        <taxon>Bizionia</taxon>
    </lineage>
</organism>
<dbReference type="EMBL" id="JBHULS010000001">
    <property type="protein sequence ID" value="MFD2550392.1"/>
    <property type="molecule type" value="Genomic_DNA"/>
</dbReference>
<evidence type="ECO:0000313" key="2">
    <source>
        <dbReference type="Proteomes" id="UP001597472"/>
    </source>
</evidence>
<dbReference type="Pfam" id="PF20330">
    <property type="entry name" value="DUF6625"/>
    <property type="match status" value="1"/>
</dbReference>
<comment type="caution">
    <text evidence="1">The sequence shown here is derived from an EMBL/GenBank/DDBJ whole genome shotgun (WGS) entry which is preliminary data.</text>
</comment>
<accession>A0ABW5KS41</accession>
<reference evidence="2" key="1">
    <citation type="journal article" date="2019" name="Int. J. Syst. Evol. Microbiol.">
        <title>The Global Catalogue of Microorganisms (GCM) 10K type strain sequencing project: providing services to taxonomists for standard genome sequencing and annotation.</title>
        <authorList>
            <consortium name="The Broad Institute Genomics Platform"/>
            <consortium name="The Broad Institute Genome Sequencing Center for Infectious Disease"/>
            <person name="Wu L."/>
            <person name="Ma J."/>
        </authorList>
    </citation>
    <scope>NUCLEOTIDE SEQUENCE [LARGE SCALE GENOMIC DNA]</scope>
    <source>
        <strain evidence="2">KCTC 42587</strain>
    </source>
</reference>